<reference evidence="1" key="1">
    <citation type="submission" date="2022-11" db="EMBL/GenBank/DDBJ databases">
        <authorList>
            <person name="Hyden B.L."/>
            <person name="Feng K."/>
            <person name="Yates T."/>
            <person name="Jawdy S."/>
            <person name="Smart L.B."/>
            <person name="Muchero W."/>
        </authorList>
    </citation>
    <scope>NUCLEOTIDE SEQUENCE</scope>
    <source>
        <tissue evidence="1">Shoot tip</tissue>
    </source>
</reference>
<sequence length="112" mass="12794">MSSLTSTLLIASRLPALQVVAPPHPQSCWLGMGVAVVVVVSVSRRMVVHASSLWAMRMKSCSYSKHLHILPPHIQILYAHVFSRVSLSKEFFLSQKRKKIERERERTGERDW</sequence>
<keyword evidence="2" id="KW-1185">Reference proteome</keyword>
<organism evidence="1 2">
    <name type="scientific">Salix purpurea</name>
    <name type="common">Purple osier willow</name>
    <dbReference type="NCBI Taxonomy" id="77065"/>
    <lineage>
        <taxon>Eukaryota</taxon>
        <taxon>Viridiplantae</taxon>
        <taxon>Streptophyta</taxon>
        <taxon>Embryophyta</taxon>
        <taxon>Tracheophyta</taxon>
        <taxon>Spermatophyta</taxon>
        <taxon>Magnoliopsida</taxon>
        <taxon>eudicotyledons</taxon>
        <taxon>Gunneridae</taxon>
        <taxon>Pentapetalae</taxon>
        <taxon>rosids</taxon>
        <taxon>fabids</taxon>
        <taxon>Malpighiales</taxon>
        <taxon>Salicaceae</taxon>
        <taxon>Saliceae</taxon>
        <taxon>Salix</taxon>
    </lineage>
</organism>
<dbReference type="EMBL" id="JAPFFK010000018">
    <property type="protein sequence ID" value="KAJ6692067.1"/>
    <property type="molecule type" value="Genomic_DNA"/>
</dbReference>
<evidence type="ECO:0000313" key="2">
    <source>
        <dbReference type="Proteomes" id="UP001151532"/>
    </source>
</evidence>
<proteinExistence type="predicted"/>
<evidence type="ECO:0000313" key="1">
    <source>
        <dbReference type="EMBL" id="KAJ6692067.1"/>
    </source>
</evidence>
<name>A0A9Q0PPZ1_SALPP</name>
<dbReference type="Proteomes" id="UP001151532">
    <property type="component" value="Chromosome 9"/>
</dbReference>
<comment type="caution">
    <text evidence="1">The sequence shown here is derived from an EMBL/GenBank/DDBJ whole genome shotgun (WGS) entry which is preliminary data.</text>
</comment>
<protein>
    <submittedName>
        <fullName evidence="1">Uncharacterized protein</fullName>
    </submittedName>
</protein>
<accession>A0A9Q0PPZ1</accession>
<gene>
    <name evidence="1" type="ORF">OIU79_013936</name>
</gene>
<reference evidence="1" key="2">
    <citation type="journal article" date="2023" name="Int. J. Mol. Sci.">
        <title>De Novo Assembly and Annotation of 11 Diverse Shrub Willow (Salix) Genomes Reveals Novel Gene Organization in Sex-Linked Regions.</title>
        <authorList>
            <person name="Hyden B."/>
            <person name="Feng K."/>
            <person name="Yates T.B."/>
            <person name="Jawdy S."/>
            <person name="Cereghino C."/>
            <person name="Smart L.B."/>
            <person name="Muchero W."/>
        </authorList>
    </citation>
    <scope>NUCLEOTIDE SEQUENCE</scope>
    <source>
        <tissue evidence="1">Shoot tip</tissue>
    </source>
</reference>
<dbReference type="AlphaFoldDB" id="A0A9Q0PPZ1"/>